<organism evidence="2 3">
    <name type="scientific">Mycobacterium phage Phrann</name>
    <dbReference type="NCBI Taxonomy" id="1821541"/>
    <lineage>
        <taxon>Viruses</taxon>
        <taxon>Duplodnaviria</taxon>
        <taxon>Heunggongvirae</taxon>
        <taxon>Uroviricota</taxon>
        <taxon>Caudoviricetes</taxon>
        <taxon>Nclasvirinae</taxon>
        <taxon>Charlievirus</taxon>
        <taxon>Charlievirus phrann</taxon>
    </lineage>
</organism>
<name>A0A142K800_9CAUD</name>
<accession>A0A142K800</accession>
<protein>
    <submittedName>
        <fullName evidence="2">Uncharacterized protein</fullName>
    </submittedName>
</protein>
<proteinExistence type="predicted"/>
<dbReference type="GeneID" id="29126404"/>
<reference evidence="3" key="1">
    <citation type="submission" date="2016-03" db="EMBL/GenBank/DDBJ databases">
        <authorList>
            <person name="Ploux O."/>
        </authorList>
    </citation>
    <scope>NUCLEOTIDE SEQUENCE [LARGE SCALE GENOMIC DNA]</scope>
</reference>
<feature type="region of interest" description="Disordered" evidence="1">
    <location>
        <begin position="55"/>
        <end position="83"/>
    </location>
</feature>
<evidence type="ECO:0000313" key="3">
    <source>
        <dbReference type="Proteomes" id="UP000202629"/>
    </source>
</evidence>
<dbReference type="EMBL" id="KU935731">
    <property type="protein sequence ID" value="AMS02233.1"/>
    <property type="molecule type" value="Genomic_DNA"/>
</dbReference>
<gene>
    <name evidence="2" type="primary">7</name>
    <name evidence="2" type="ORF">SEA_PHRANN_7</name>
</gene>
<dbReference type="OrthoDB" id="25582at10239"/>
<evidence type="ECO:0000313" key="2">
    <source>
        <dbReference type="EMBL" id="AMS02233.1"/>
    </source>
</evidence>
<dbReference type="KEGG" id="vg:29126404"/>
<sequence>MAINGFHTPDGEQLPPTSLEGGAVKLYNVVINGVETTLQLTDKDAAARGLLAAEAPAKAPTAATKAKTPANKAKAAPANKANG</sequence>
<dbReference type="RefSeq" id="YP_009304199.1">
    <property type="nucleotide sequence ID" value="NC_031266.1"/>
</dbReference>
<evidence type="ECO:0000256" key="1">
    <source>
        <dbReference type="SAM" id="MobiDB-lite"/>
    </source>
</evidence>
<dbReference type="Proteomes" id="UP000202629">
    <property type="component" value="Segment"/>
</dbReference>
<keyword evidence="3" id="KW-1185">Reference proteome</keyword>